<name>A0A194XW42_MOLSC</name>
<dbReference type="OrthoDB" id="2245989at2759"/>
<dbReference type="PANTHER" id="PTHR38116:SF8">
    <property type="entry name" value="BZIP DOMAIN-CONTAINING PROTEIN"/>
    <property type="match status" value="1"/>
</dbReference>
<dbReference type="AlphaFoldDB" id="A0A194XW42"/>
<dbReference type="GeneID" id="28828861"/>
<dbReference type="EMBL" id="KQ947404">
    <property type="protein sequence ID" value="KUJ24234.1"/>
    <property type="molecule type" value="Genomic_DNA"/>
</dbReference>
<sequence>MSSASASPVRVSEDDWHSVKDAKKRKQIQDKLAQRARRKRLRETKKIKQQTVQFPESQMGHHGTEGQTASDATVQLAPSSLDPTLCSSFGDVILSSSSLTPSFDSSSFLQPPNLNYELPYQLTLAGALFINGQILGLSCSVSIPARSSPASPDCPPALRPTATQLLTVHSHGVDRFPFPKMRDNAINLACLIDEEELTRDLFLMPSFSLAAGCTPWDPRAWKVERPFADKWAFLFQ</sequence>
<dbReference type="InterPro" id="IPR021833">
    <property type="entry name" value="DUF3425"/>
</dbReference>
<evidence type="ECO:0000313" key="2">
    <source>
        <dbReference type="EMBL" id="KUJ24234.1"/>
    </source>
</evidence>
<dbReference type="KEGG" id="psco:LY89DRAFT_727267"/>
<keyword evidence="3" id="KW-1185">Reference proteome</keyword>
<evidence type="ECO:0000256" key="1">
    <source>
        <dbReference type="SAM" id="MobiDB-lite"/>
    </source>
</evidence>
<feature type="region of interest" description="Disordered" evidence="1">
    <location>
        <begin position="1"/>
        <end position="71"/>
    </location>
</feature>
<feature type="compositionally biased region" description="Basic and acidic residues" evidence="1">
    <location>
        <begin position="11"/>
        <end position="33"/>
    </location>
</feature>
<feature type="compositionally biased region" description="Basic residues" evidence="1">
    <location>
        <begin position="34"/>
        <end position="48"/>
    </location>
</feature>
<protein>
    <submittedName>
        <fullName evidence="2">Uncharacterized protein</fullName>
    </submittedName>
</protein>
<evidence type="ECO:0000313" key="3">
    <source>
        <dbReference type="Proteomes" id="UP000070700"/>
    </source>
</evidence>
<reference evidence="2 3" key="1">
    <citation type="submission" date="2015-10" db="EMBL/GenBank/DDBJ databases">
        <title>Full genome of DAOMC 229536 Phialocephala scopiformis, a fungal endophyte of spruce producing the potent anti-insectan compound rugulosin.</title>
        <authorList>
            <consortium name="DOE Joint Genome Institute"/>
            <person name="Walker A.K."/>
            <person name="Frasz S.L."/>
            <person name="Seifert K.A."/>
            <person name="Miller J.D."/>
            <person name="Mondo S.J."/>
            <person name="Labutti K."/>
            <person name="Lipzen A."/>
            <person name="Dockter R."/>
            <person name="Kennedy M."/>
            <person name="Grigoriev I.V."/>
            <person name="Spatafora J.W."/>
        </authorList>
    </citation>
    <scope>NUCLEOTIDE SEQUENCE [LARGE SCALE GENOMIC DNA]</scope>
    <source>
        <strain evidence="2 3">CBS 120377</strain>
    </source>
</reference>
<organism evidence="2 3">
    <name type="scientific">Mollisia scopiformis</name>
    <name type="common">Conifer needle endophyte fungus</name>
    <name type="synonym">Phialocephala scopiformis</name>
    <dbReference type="NCBI Taxonomy" id="149040"/>
    <lineage>
        <taxon>Eukaryota</taxon>
        <taxon>Fungi</taxon>
        <taxon>Dikarya</taxon>
        <taxon>Ascomycota</taxon>
        <taxon>Pezizomycotina</taxon>
        <taxon>Leotiomycetes</taxon>
        <taxon>Helotiales</taxon>
        <taxon>Mollisiaceae</taxon>
        <taxon>Mollisia</taxon>
    </lineage>
</organism>
<proteinExistence type="predicted"/>
<dbReference type="InParanoid" id="A0A194XW42"/>
<dbReference type="RefSeq" id="XP_018078589.1">
    <property type="nucleotide sequence ID" value="XM_018219135.1"/>
</dbReference>
<dbReference type="Proteomes" id="UP000070700">
    <property type="component" value="Unassembled WGS sequence"/>
</dbReference>
<dbReference type="PANTHER" id="PTHR38116">
    <property type="entry name" value="CHROMOSOME 7, WHOLE GENOME SHOTGUN SEQUENCE"/>
    <property type="match status" value="1"/>
</dbReference>
<gene>
    <name evidence="2" type="ORF">LY89DRAFT_727267</name>
</gene>
<dbReference type="Pfam" id="PF11905">
    <property type="entry name" value="DUF3425"/>
    <property type="match status" value="1"/>
</dbReference>
<accession>A0A194XW42</accession>